<dbReference type="AlphaFoldDB" id="A0A5D0HK34"/>
<dbReference type="RefSeq" id="WP_148544652.1">
    <property type="nucleotide sequence ID" value="NZ_VSDQ01000718.1"/>
</dbReference>
<comment type="caution">
    <text evidence="1">The sequence shown here is derived from an EMBL/GenBank/DDBJ whole genome shotgun (WGS) entry which is preliminary data.</text>
</comment>
<evidence type="ECO:0000313" key="2">
    <source>
        <dbReference type="Proteomes" id="UP000323930"/>
    </source>
</evidence>
<gene>
    <name evidence="1" type="ORF">FUA24_19065</name>
</gene>
<proteinExistence type="predicted"/>
<protein>
    <submittedName>
        <fullName evidence="1">Uncharacterized protein</fullName>
    </submittedName>
</protein>
<dbReference type="EMBL" id="VSDQ01000718">
    <property type="protein sequence ID" value="TYA71666.1"/>
    <property type="molecule type" value="Genomic_DNA"/>
</dbReference>
<organism evidence="1 2">
    <name type="scientific">Seonamhaeicola marinus</name>
    <dbReference type="NCBI Taxonomy" id="1912246"/>
    <lineage>
        <taxon>Bacteria</taxon>
        <taxon>Pseudomonadati</taxon>
        <taxon>Bacteroidota</taxon>
        <taxon>Flavobacteriia</taxon>
        <taxon>Flavobacteriales</taxon>
        <taxon>Flavobacteriaceae</taxon>
    </lineage>
</organism>
<name>A0A5D0HK34_9FLAO</name>
<dbReference type="Proteomes" id="UP000323930">
    <property type="component" value="Unassembled WGS sequence"/>
</dbReference>
<dbReference type="Pfam" id="PF20050">
    <property type="entry name" value="DUF6452"/>
    <property type="match status" value="1"/>
</dbReference>
<sequence length="180" mass="20325">MKYLRLIIIPIVAILIGLNISCERDDICAESTPTTPRLLIDLYDSENRENQKNAPRLLAFANVNGSDIAVAGYEGLNTQSSLVLPLRTDDNTSTFFLVKDATFDDENNLILAENNIDTLEVTYEREEVYVSRACGYKTIFKNINLEIVADSDNWLIGTPENLTENDTVENENATHFNFFH</sequence>
<reference evidence="1 2" key="1">
    <citation type="submission" date="2019-08" db="EMBL/GenBank/DDBJ databases">
        <title>Seonamhaeicola sediminis sp. nov., isolated from marine sediment.</title>
        <authorList>
            <person name="Cao W.R."/>
        </authorList>
    </citation>
    <scope>NUCLEOTIDE SEQUENCE [LARGE SCALE GENOMIC DNA]</scope>
    <source>
        <strain evidence="1 2">B011</strain>
    </source>
</reference>
<dbReference type="InterPro" id="IPR045607">
    <property type="entry name" value="DUF6452"/>
</dbReference>
<keyword evidence="2" id="KW-1185">Reference proteome</keyword>
<dbReference type="OrthoDB" id="663527at2"/>
<evidence type="ECO:0000313" key="1">
    <source>
        <dbReference type="EMBL" id="TYA71666.1"/>
    </source>
</evidence>
<accession>A0A5D0HK34</accession>